<dbReference type="Pfam" id="PF03129">
    <property type="entry name" value="HGTP_anticodon"/>
    <property type="match status" value="1"/>
</dbReference>
<evidence type="ECO:0000256" key="3">
    <source>
        <dbReference type="ARBA" id="ARBA00023146"/>
    </source>
</evidence>
<dbReference type="HAMAP" id="MF_00127">
    <property type="entry name" value="His_tRNA_synth"/>
    <property type="match status" value="1"/>
</dbReference>
<dbReference type="Proteomes" id="UP000229334">
    <property type="component" value="Unassembled WGS sequence"/>
</dbReference>
<evidence type="ECO:0000256" key="1">
    <source>
        <dbReference type="ARBA" id="ARBA00008226"/>
    </source>
</evidence>
<evidence type="ECO:0000256" key="4">
    <source>
        <dbReference type="ARBA" id="ARBA00047639"/>
    </source>
</evidence>
<keyword evidence="2 5" id="KW-0547">Nucleotide-binding</keyword>
<sequence>MKESKKIPKLRAKDDLLQSPKGMRDLIGNDFYLFQGFFEKAAEVALYYGFQPIETPILEKEELFNRSVGEGTDIVSKEMYTLKTKGGDRLALRPEFTPPIMRAYFEHGMQSWPQPVMFYSFGPVFRHDNPQKGRYRQFYQFNLEILGTQKSIADATIIMIVYTILKEVGLKDISVQVNSIGDGECRGIYKRELTNYYKKHLKDVCADCRERLKINPLRVLDCKNPICQPIKDLAPESIASLCPACKLHFREVLEYLESMNIPYEINSNLVRGIDYYTRTAFEIVLTPDPRTNPEEQVVPLALAGGGRYDGLAKILSGKKELSAVGAGIGVDRVLLQENYTKLSPRIIKKPKVFFIQLSLDAKQKSFEVIEALRKSRIPLAHSLSKDSLSIQLALAEKQEVPFVIILGQKEALENTVIIRNMDNRSQDTVKIDKLAEYLKKNI</sequence>
<dbReference type="SUPFAM" id="SSF52954">
    <property type="entry name" value="Class II aaRS ABD-related"/>
    <property type="match status" value="1"/>
</dbReference>
<dbReference type="Gene3D" id="3.30.930.10">
    <property type="entry name" value="Bira Bifunctional Protein, Domain 2"/>
    <property type="match status" value="1"/>
</dbReference>
<comment type="subcellular location">
    <subcellularLocation>
        <location evidence="5">Cytoplasm</location>
    </subcellularLocation>
</comment>
<dbReference type="InterPro" id="IPR004154">
    <property type="entry name" value="Anticodon-bd"/>
</dbReference>
<keyword evidence="5" id="KW-0067">ATP-binding</keyword>
<dbReference type="EMBL" id="PCSX01000014">
    <property type="protein sequence ID" value="PIP58339.1"/>
    <property type="molecule type" value="Genomic_DNA"/>
</dbReference>
<organism evidence="8 9">
    <name type="scientific">Candidatus Vogelbacteria bacterium CG22_combo_CG10-13_8_21_14_all_37_9</name>
    <dbReference type="NCBI Taxonomy" id="1975046"/>
    <lineage>
        <taxon>Bacteria</taxon>
        <taxon>Candidatus Vogeliibacteriota</taxon>
    </lineage>
</organism>
<proteinExistence type="inferred from homology"/>
<dbReference type="GO" id="GO:0005737">
    <property type="term" value="C:cytoplasm"/>
    <property type="evidence" value="ECO:0007669"/>
    <property type="project" value="UniProtKB-SubCell"/>
</dbReference>
<dbReference type="Gene3D" id="3.40.50.800">
    <property type="entry name" value="Anticodon-binding domain"/>
    <property type="match status" value="1"/>
</dbReference>
<accession>A0A2H0BLB7</accession>
<evidence type="ECO:0000313" key="9">
    <source>
        <dbReference type="Proteomes" id="UP000229334"/>
    </source>
</evidence>
<protein>
    <recommendedName>
        <fullName evidence="5">Histidine--tRNA ligase</fullName>
        <ecNumber evidence="5">6.1.1.21</ecNumber>
    </recommendedName>
    <alternativeName>
        <fullName evidence="5">Histidyl-tRNA synthetase</fullName>
        <shortName evidence="5">HisRS</shortName>
    </alternativeName>
</protein>
<dbReference type="PANTHER" id="PTHR43707:SF1">
    <property type="entry name" value="HISTIDINE--TRNA LIGASE, MITOCHONDRIAL-RELATED"/>
    <property type="match status" value="1"/>
</dbReference>
<dbReference type="CDD" id="cd00773">
    <property type="entry name" value="HisRS-like_core"/>
    <property type="match status" value="1"/>
</dbReference>
<evidence type="ECO:0000256" key="2">
    <source>
        <dbReference type="ARBA" id="ARBA00022741"/>
    </source>
</evidence>
<comment type="catalytic activity">
    <reaction evidence="4 5">
        <text>tRNA(His) + L-histidine + ATP = L-histidyl-tRNA(His) + AMP + diphosphate + H(+)</text>
        <dbReference type="Rhea" id="RHEA:17313"/>
        <dbReference type="Rhea" id="RHEA-COMP:9665"/>
        <dbReference type="Rhea" id="RHEA-COMP:9689"/>
        <dbReference type="ChEBI" id="CHEBI:15378"/>
        <dbReference type="ChEBI" id="CHEBI:30616"/>
        <dbReference type="ChEBI" id="CHEBI:33019"/>
        <dbReference type="ChEBI" id="CHEBI:57595"/>
        <dbReference type="ChEBI" id="CHEBI:78442"/>
        <dbReference type="ChEBI" id="CHEBI:78527"/>
        <dbReference type="ChEBI" id="CHEBI:456215"/>
        <dbReference type="EC" id="6.1.1.21"/>
    </reaction>
</comment>
<keyword evidence="3 5" id="KW-0030">Aminoacyl-tRNA synthetase</keyword>
<dbReference type="PIRSF" id="PIRSF001549">
    <property type="entry name" value="His-tRNA_synth"/>
    <property type="match status" value="1"/>
</dbReference>
<dbReference type="SUPFAM" id="SSF55681">
    <property type="entry name" value="Class II aaRS and biotin synthetases"/>
    <property type="match status" value="1"/>
</dbReference>
<dbReference type="EC" id="6.1.1.21" evidence="5"/>
<dbReference type="GO" id="GO:0006427">
    <property type="term" value="P:histidyl-tRNA aminoacylation"/>
    <property type="evidence" value="ECO:0007669"/>
    <property type="project" value="UniProtKB-UniRule"/>
</dbReference>
<dbReference type="AlphaFoldDB" id="A0A2H0BLB7"/>
<dbReference type="NCBIfam" id="TIGR00442">
    <property type="entry name" value="hisS"/>
    <property type="match status" value="1"/>
</dbReference>
<dbReference type="InterPro" id="IPR041715">
    <property type="entry name" value="HisRS-like_core"/>
</dbReference>
<feature type="binding site" evidence="6">
    <location>
        <position position="144"/>
    </location>
    <ligand>
        <name>L-histidine</name>
        <dbReference type="ChEBI" id="CHEBI:57595"/>
    </ligand>
</feature>
<evidence type="ECO:0000313" key="8">
    <source>
        <dbReference type="EMBL" id="PIP58339.1"/>
    </source>
</evidence>
<comment type="caution">
    <text evidence="8">The sequence shown here is derived from an EMBL/GenBank/DDBJ whole genome shotgun (WGS) entry which is preliminary data.</text>
</comment>
<evidence type="ECO:0000256" key="6">
    <source>
        <dbReference type="PIRSR" id="PIRSR001549-1"/>
    </source>
</evidence>
<feature type="binding site" evidence="6">
    <location>
        <position position="140"/>
    </location>
    <ligand>
        <name>L-histidine</name>
        <dbReference type="ChEBI" id="CHEBI:57595"/>
    </ligand>
</feature>
<feature type="binding site" evidence="6">
    <location>
        <begin position="275"/>
        <end position="276"/>
    </location>
    <ligand>
        <name>L-histidine</name>
        <dbReference type="ChEBI" id="CHEBI:57595"/>
    </ligand>
</feature>
<dbReference type="InterPro" id="IPR045864">
    <property type="entry name" value="aa-tRNA-synth_II/BPL/LPL"/>
</dbReference>
<dbReference type="GO" id="GO:0004821">
    <property type="term" value="F:histidine-tRNA ligase activity"/>
    <property type="evidence" value="ECO:0007669"/>
    <property type="project" value="UniProtKB-UniRule"/>
</dbReference>
<gene>
    <name evidence="5" type="primary">hisS</name>
    <name evidence="8" type="ORF">COX02_00835</name>
</gene>
<keyword evidence="5" id="KW-0963">Cytoplasm</keyword>
<comment type="similarity">
    <text evidence="1 5">Belongs to the class-II aminoacyl-tRNA synthetase family.</text>
</comment>
<feature type="binding site" evidence="6">
    <location>
        <position position="271"/>
    </location>
    <ligand>
        <name>L-histidine</name>
        <dbReference type="ChEBI" id="CHEBI:57595"/>
    </ligand>
</feature>
<keyword evidence="5" id="KW-0648">Protein biosynthesis</keyword>
<evidence type="ECO:0000256" key="5">
    <source>
        <dbReference type="HAMAP-Rule" id="MF_00127"/>
    </source>
</evidence>
<feature type="domain" description="Aminoacyl-transfer RNA synthetases class-II family profile" evidence="7">
    <location>
        <begin position="37"/>
        <end position="335"/>
    </location>
</feature>
<evidence type="ECO:0000259" key="7">
    <source>
        <dbReference type="PROSITE" id="PS50862"/>
    </source>
</evidence>
<dbReference type="InterPro" id="IPR015807">
    <property type="entry name" value="His-tRNA-ligase"/>
</dbReference>
<dbReference type="InterPro" id="IPR004516">
    <property type="entry name" value="HisRS/HisZ"/>
</dbReference>
<feature type="binding site" evidence="6">
    <location>
        <position position="126"/>
    </location>
    <ligand>
        <name>L-histidine</name>
        <dbReference type="ChEBI" id="CHEBI:57595"/>
    </ligand>
</feature>
<dbReference type="InterPro" id="IPR036621">
    <property type="entry name" value="Anticodon-bd_dom_sf"/>
</dbReference>
<name>A0A2H0BLB7_9BACT</name>
<comment type="subunit">
    <text evidence="5">Homodimer.</text>
</comment>
<dbReference type="InterPro" id="IPR006195">
    <property type="entry name" value="aa-tRNA-synth_II"/>
</dbReference>
<reference evidence="8 9" key="1">
    <citation type="submission" date="2017-09" db="EMBL/GenBank/DDBJ databases">
        <title>Depth-based differentiation of microbial function through sediment-hosted aquifers and enrichment of novel symbionts in the deep terrestrial subsurface.</title>
        <authorList>
            <person name="Probst A.J."/>
            <person name="Ladd B."/>
            <person name="Jarett J.K."/>
            <person name="Geller-Mcgrath D.E."/>
            <person name="Sieber C.M."/>
            <person name="Emerson J.B."/>
            <person name="Anantharaman K."/>
            <person name="Thomas B.C."/>
            <person name="Malmstrom R."/>
            <person name="Stieglmeier M."/>
            <person name="Klingl A."/>
            <person name="Woyke T."/>
            <person name="Ryan C.M."/>
            <person name="Banfield J.F."/>
        </authorList>
    </citation>
    <scope>NUCLEOTIDE SEQUENCE [LARGE SCALE GENOMIC DNA]</scope>
    <source>
        <strain evidence="8">CG22_combo_CG10-13_8_21_14_all_37_9</strain>
    </source>
</reference>
<keyword evidence="5 8" id="KW-0436">Ligase</keyword>
<dbReference type="Pfam" id="PF13393">
    <property type="entry name" value="tRNA-synt_His"/>
    <property type="match status" value="1"/>
</dbReference>
<dbReference type="PROSITE" id="PS50862">
    <property type="entry name" value="AA_TRNA_LIGASE_II"/>
    <property type="match status" value="1"/>
</dbReference>
<dbReference type="GO" id="GO:0005524">
    <property type="term" value="F:ATP binding"/>
    <property type="evidence" value="ECO:0007669"/>
    <property type="project" value="UniProtKB-UniRule"/>
</dbReference>
<feature type="binding site" evidence="6">
    <location>
        <begin position="95"/>
        <end position="97"/>
    </location>
    <ligand>
        <name>L-histidine</name>
        <dbReference type="ChEBI" id="CHEBI:57595"/>
    </ligand>
</feature>
<dbReference type="PANTHER" id="PTHR43707">
    <property type="entry name" value="HISTIDYL-TRNA SYNTHETASE"/>
    <property type="match status" value="1"/>
</dbReference>